<keyword evidence="2" id="KW-0560">Oxidoreductase</keyword>
<organism evidence="4 5">
    <name type="scientific">Nocardia callitridis</name>
    <dbReference type="NCBI Taxonomy" id="648753"/>
    <lineage>
        <taxon>Bacteria</taxon>
        <taxon>Bacillati</taxon>
        <taxon>Actinomycetota</taxon>
        <taxon>Actinomycetes</taxon>
        <taxon>Mycobacteriales</taxon>
        <taxon>Nocardiaceae</taxon>
        <taxon>Nocardia</taxon>
    </lineage>
</organism>
<evidence type="ECO:0000313" key="4">
    <source>
        <dbReference type="EMBL" id="GAA5061053.1"/>
    </source>
</evidence>
<dbReference type="Proteomes" id="UP001500603">
    <property type="component" value="Unassembled WGS sequence"/>
</dbReference>
<sequence length="164" mass="18223">MAVDPQRFLALLDYSMFIVTCRGGEQRAGCLVGFASQVSIEPPRFLVCVSVANFTSCVATEARHLAVHLVARHDIGLAHLFGETTGDDVDKFARCRWRDGPYRTPILEEAAAWFVGEIIERVDFGDHRGYLLEPVALDTRTSDETDSRLVGFADVRDFHPGHDA</sequence>
<proteinExistence type="inferred from homology"/>
<dbReference type="PANTHER" id="PTHR30466:SF15">
    <property type="entry name" value="POSSIBLE OXIDOREDUCTASE"/>
    <property type="match status" value="1"/>
</dbReference>
<gene>
    <name evidence="4" type="ORF">GCM10023318_43210</name>
</gene>
<dbReference type="RefSeq" id="WP_345497391.1">
    <property type="nucleotide sequence ID" value="NZ_BAABJM010000004.1"/>
</dbReference>
<comment type="caution">
    <text evidence="4">The sequence shown here is derived from an EMBL/GenBank/DDBJ whole genome shotgun (WGS) entry which is preliminary data.</text>
</comment>
<evidence type="ECO:0000256" key="2">
    <source>
        <dbReference type="ARBA" id="ARBA00023002"/>
    </source>
</evidence>
<evidence type="ECO:0000256" key="1">
    <source>
        <dbReference type="ARBA" id="ARBA00008898"/>
    </source>
</evidence>
<comment type="similarity">
    <text evidence="1">Belongs to the non-flavoprotein flavin reductase family.</text>
</comment>
<protein>
    <submittedName>
        <fullName evidence="4">Flavin reductase family protein</fullName>
    </submittedName>
</protein>
<dbReference type="Gene3D" id="2.30.110.10">
    <property type="entry name" value="Electron Transport, Fmn-binding Protein, Chain A"/>
    <property type="match status" value="1"/>
</dbReference>
<dbReference type="EMBL" id="BAABJM010000004">
    <property type="protein sequence ID" value="GAA5061053.1"/>
    <property type="molecule type" value="Genomic_DNA"/>
</dbReference>
<feature type="domain" description="Flavin reductase like" evidence="3">
    <location>
        <begin position="9"/>
        <end position="159"/>
    </location>
</feature>
<dbReference type="Pfam" id="PF01613">
    <property type="entry name" value="Flavin_Reduct"/>
    <property type="match status" value="1"/>
</dbReference>
<evidence type="ECO:0000259" key="3">
    <source>
        <dbReference type="SMART" id="SM00903"/>
    </source>
</evidence>
<dbReference type="InterPro" id="IPR050268">
    <property type="entry name" value="NADH-dep_flavin_reductase"/>
</dbReference>
<dbReference type="SUPFAM" id="SSF50475">
    <property type="entry name" value="FMN-binding split barrel"/>
    <property type="match status" value="1"/>
</dbReference>
<dbReference type="InterPro" id="IPR012349">
    <property type="entry name" value="Split_barrel_FMN-bd"/>
</dbReference>
<dbReference type="SMART" id="SM00903">
    <property type="entry name" value="Flavin_Reduct"/>
    <property type="match status" value="1"/>
</dbReference>
<reference evidence="5" key="1">
    <citation type="journal article" date="2019" name="Int. J. Syst. Evol. Microbiol.">
        <title>The Global Catalogue of Microorganisms (GCM) 10K type strain sequencing project: providing services to taxonomists for standard genome sequencing and annotation.</title>
        <authorList>
            <consortium name="The Broad Institute Genomics Platform"/>
            <consortium name="The Broad Institute Genome Sequencing Center for Infectious Disease"/>
            <person name="Wu L."/>
            <person name="Ma J."/>
        </authorList>
    </citation>
    <scope>NUCLEOTIDE SEQUENCE [LARGE SCALE GENOMIC DNA]</scope>
    <source>
        <strain evidence="5">JCM 18298</strain>
    </source>
</reference>
<accession>A0ABP9KQU8</accession>
<dbReference type="PANTHER" id="PTHR30466">
    <property type="entry name" value="FLAVIN REDUCTASE"/>
    <property type="match status" value="1"/>
</dbReference>
<name>A0ABP9KQU8_9NOCA</name>
<keyword evidence="5" id="KW-1185">Reference proteome</keyword>
<evidence type="ECO:0000313" key="5">
    <source>
        <dbReference type="Proteomes" id="UP001500603"/>
    </source>
</evidence>
<dbReference type="InterPro" id="IPR002563">
    <property type="entry name" value="Flavin_Rdtase-like_dom"/>
</dbReference>